<comment type="caution">
    <text evidence="1">The sequence shown here is derived from an EMBL/GenBank/DDBJ whole genome shotgun (WGS) entry which is preliminary data.</text>
</comment>
<gene>
    <name evidence="1" type="ORF">EJ08DRAFT_299764</name>
</gene>
<accession>A0A9P4NPY5</accession>
<dbReference type="AlphaFoldDB" id="A0A9P4NPY5"/>
<organism evidence="1 2">
    <name type="scientific">Tothia fuscella</name>
    <dbReference type="NCBI Taxonomy" id="1048955"/>
    <lineage>
        <taxon>Eukaryota</taxon>
        <taxon>Fungi</taxon>
        <taxon>Dikarya</taxon>
        <taxon>Ascomycota</taxon>
        <taxon>Pezizomycotina</taxon>
        <taxon>Dothideomycetes</taxon>
        <taxon>Pleosporomycetidae</taxon>
        <taxon>Venturiales</taxon>
        <taxon>Cylindrosympodiaceae</taxon>
        <taxon>Tothia</taxon>
    </lineage>
</organism>
<dbReference type="Proteomes" id="UP000800235">
    <property type="component" value="Unassembled WGS sequence"/>
</dbReference>
<evidence type="ECO:0000313" key="2">
    <source>
        <dbReference type="Proteomes" id="UP000800235"/>
    </source>
</evidence>
<proteinExistence type="predicted"/>
<dbReference type="EMBL" id="MU007048">
    <property type="protein sequence ID" value="KAF2429343.1"/>
    <property type="molecule type" value="Genomic_DNA"/>
</dbReference>
<name>A0A9P4NPY5_9PEZI</name>
<sequence>MWFREDERRQYRRAVLRFDCLRHFFRNTLIGQAMYRSEPFERSEIVLIHKSLHIDNHLPDREDVQPGSPPYTMCPRYTNPTNLVSGIVLEGEARRIRMFYHLECIFKKEDNDRGFSRLLRKQLFVVSERARTHPRLQNLENTLVNTTEILVLGVGNVYDKVTRLMHGIRPHPNTSATHHSKLHPSFAAIRLLEDNLTASSPLVTLISSVLS</sequence>
<keyword evidence="2" id="KW-1185">Reference proteome</keyword>
<evidence type="ECO:0000313" key="1">
    <source>
        <dbReference type="EMBL" id="KAF2429343.1"/>
    </source>
</evidence>
<protein>
    <submittedName>
        <fullName evidence="1">Uncharacterized protein</fullName>
    </submittedName>
</protein>
<reference evidence="1" key="1">
    <citation type="journal article" date="2020" name="Stud. Mycol.">
        <title>101 Dothideomycetes genomes: a test case for predicting lifestyles and emergence of pathogens.</title>
        <authorList>
            <person name="Haridas S."/>
            <person name="Albert R."/>
            <person name="Binder M."/>
            <person name="Bloem J."/>
            <person name="Labutti K."/>
            <person name="Salamov A."/>
            <person name="Andreopoulos B."/>
            <person name="Baker S."/>
            <person name="Barry K."/>
            <person name="Bills G."/>
            <person name="Bluhm B."/>
            <person name="Cannon C."/>
            <person name="Castanera R."/>
            <person name="Culley D."/>
            <person name="Daum C."/>
            <person name="Ezra D."/>
            <person name="Gonzalez J."/>
            <person name="Henrissat B."/>
            <person name="Kuo A."/>
            <person name="Liang C."/>
            <person name="Lipzen A."/>
            <person name="Lutzoni F."/>
            <person name="Magnuson J."/>
            <person name="Mondo S."/>
            <person name="Nolan M."/>
            <person name="Ohm R."/>
            <person name="Pangilinan J."/>
            <person name="Park H.-J."/>
            <person name="Ramirez L."/>
            <person name="Alfaro M."/>
            <person name="Sun H."/>
            <person name="Tritt A."/>
            <person name="Yoshinaga Y."/>
            <person name="Zwiers L.-H."/>
            <person name="Turgeon B."/>
            <person name="Goodwin S."/>
            <person name="Spatafora J."/>
            <person name="Crous P."/>
            <person name="Grigoriev I."/>
        </authorList>
    </citation>
    <scope>NUCLEOTIDE SEQUENCE</scope>
    <source>
        <strain evidence="1">CBS 130266</strain>
    </source>
</reference>